<name>A0A0V0H3U4_SOLCH</name>
<dbReference type="AlphaFoldDB" id="A0A0V0H3U4"/>
<sequence>MWGCFIFAESDKDWTLLFIFVVLYFSCKWREPFLLQNFVLVKRVIYHGFSLLVQNVSNVCFM</sequence>
<proteinExistence type="predicted"/>
<protein>
    <submittedName>
        <fullName evidence="1">Putative ovule protein</fullName>
    </submittedName>
</protein>
<reference evidence="1" key="1">
    <citation type="submission" date="2015-12" db="EMBL/GenBank/DDBJ databases">
        <title>Gene expression during late stages of embryo sac development: a critical building block for successful pollen-pistil interactions.</title>
        <authorList>
            <person name="Liu Y."/>
            <person name="Joly V."/>
            <person name="Sabar M."/>
            <person name="Matton D.P."/>
        </authorList>
    </citation>
    <scope>NUCLEOTIDE SEQUENCE</scope>
</reference>
<evidence type="ECO:0000313" key="1">
    <source>
        <dbReference type="EMBL" id="JAP14727.1"/>
    </source>
</evidence>
<accession>A0A0V0H3U4</accession>
<organism evidence="1">
    <name type="scientific">Solanum chacoense</name>
    <name type="common">Chaco potato</name>
    <dbReference type="NCBI Taxonomy" id="4108"/>
    <lineage>
        <taxon>Eukaryota</taxon>
        <taxon>Viridiplantae</taxon>
        <taxon>Streptophyta</taxon>
        <taxon>Embryophyta</taxon>
        <taxon>Tracheophyta</taxon>
        <taxon>Spermatophyta</taxon>
        <taxon>Magnoliopsida</taxon>
        <taxon>eudicotyledons</taxon>
        <taxon>Gunneridae</taxon>
        <taxon>Pentapetalae</taxon>
        <taxon>asterids</taxon>
        <taxon>lamiids</taxon>
        <taxon>Solanales</taxon>
        <taxon>Solanaceae</taxon>
        <taxon>Solanoideae</taxon>
        <taxon>Solaneae</taxon>
        <taxon>Solanum</taxon>
    </lineage>
</organism>
<dbReference type="EMBL" id="GEDG01026165">
    <property type="protein sequence ID" value="JAP14727.1"/>
    <property type="molecule type" value="Transcribed_RNA"/>
</dbReference>